<evidence type="ECO:0000259" key="6">
    <source>
        <dbReference type="PROSITE" id="PS50011"/>
    </source>
</evidence>
<dbReference type="GO" id="GO:0004674">
    <property type="term" value="F:protein serine/threonine kinase activity"/>
    <property type="evidence" value="ECO:0007669"/>
    <property type="project" value="UniProtKB-KW"/>
</dbReference>
<dbReference type="CDD" id="cd14014">
    <property type="entry name" value="STKc_PknB_like"/>
    <property type="match status" value="1"/>
</dbReference>
<protein>
    <submittedName>
        <fullName evidence="7">Serine/threonine protein kinase</fullName>
    </submittedName>
</protein>
<accession>A0A937RC20</accession>
<dbReference type="PANTHER" id="PTHR43289">
    <property type="entry name" value="MITOGEN-ACTIVATED PROTEIN KINASE KINASE KINASE 20-RELATED"/>
    <property type="match status" value="1"/>
</dbReference>
<evidence type="ECO:0000313" key="7">
    <source>
        <dbReference type="EMBL" id="MBL7626134.1"/>
    </source>
</evidence>
<dbReference type="PROSITE" id="PS50011">
    <property type="entry name" value="PROTEIN_KINASE_DOM"/>
    <property type="match status" value="1"/>
</dbReference>
<feature type="region of interest" description="Disordered" evidence="5">
    <location>
        <begin position="361"/>
        <end position="407"/>
    </location>
</feature>
<dbReference type="Pfam" id="PF00069">
    <property type="entry name" value="Pkinase"/>
    <property type="match status" value="1"/>
</dbReference>
<dbReference type="InterPro" id="IPR000719">
    <property type="entry name" value="Prot_kinase_dom"/>
</dbReference>
<feature type="domain" description="Protein kinase" evidence="6">
    <location>
        <begin position="17"/>
        <end position="308"/>
    </location>
</feature>
<dbReference type="AlphaFoldDB" id="A0A937RC20"/>
<dbReference type="SMART" id="SM00220">
    <property type="entry name" value="S_TKc"/>
    <property type="match status" value="1"/>
</dbReference>
<comment type="caution">
    <text evidence="7">The sequence shown here is derived from an EMBL/GenBank/DDBJ whole genome shotgun (WGS) entry which is preliminary data.</text>
</comment>
<evidence type="ECO:0000256" key="5">
    <source>
        <dbReference type="SAM" id="MobiDB-lite"/>
    </source>
</evidence>
<evidence type="ECO:0000256" key="3">
    <source>
        <dbReference type="ARBA" id="ARBA00022777"/>
    </source>
</evidence>
<dbReference type="EMBL" id="JAEACQ010000123">
    <property type="protein sequence ID" value="MBL7626134.1"/>
    <property type="molecule type" value="Genomic_DNA"/>
</dbReference>
<evidence type="ECO:0000313" key="8">
    <source>
        <dbReference type="Proteomes" id="UP000604475"/>
    </source>
</evidence>
<gene>
    <name evidence="7" type="ORF">I7412_02870</name>
</gene>
<reference evidence="7" key="1">
    <citation type="submission" date="2020-12" db="EMBL/GenBank/DDBJ databases">
        <title>Genomic characterization of non-nitrogen-fixing Frankia strains.</title>
        <authorList>
            <person name="Carlos-Shanley C."/>
            <person name="Guerra T."/>
            <person name="Hahn D."/>
        </authorList>
    </citation>
    <scope>NUCLEOTIDE SEQUENCE</scope>
    <source>
        <strain evidence="7">CN6</strain>
    </source>
</reference>
<dbReference type="PROSITE" id="PS00108">
    <property type="entry name" value="PROTEIN_KINASE_ST"/>
    <property type="match status" value="1"/>
</dbReference>
<sequence length="584" mass="57952">MPLAPLRAGDPTRVGGYQLTARLGAGGMGVVFLGVADDTATVDLAQALRRPGAGGGGVEAAAGGRLVAVKLIHARVAALPDYRARFRREVAAARAVAGTCTARVLAADPDAPRPWLATEYVAGPSLAEVVAAGGSLPGPTVEALAVGLAEALVAIHRAGVVHRDLKPANVLIAPAGPRVIDFGMARPAVGAAGGAAGAEVTRAGAIVGSPGYLAPEQAEVGGRVGPAADVWAWGLTVLFAATGRAPFGTGSAEVLLIRSMHVTPDLSGVPPRLAEVLRVALSRDPAARPPAAALLAALVGDASDQGAVTARVLGQVWRPLAPVPAAVAPPAPPAPLATPPATPPAVAGAGNGAVGAWPAAGPTGWPSGGGPASSSWSPFGVPPPGAYPGDGHGPFPAAGPPPHGRARGRRRWLVPVAAGALALSGLAGAGITTALDDDGSAPSPTPSPTPVVTVSGVAGARPNLPGHPGRTDLLAGRWTGTYTCAQGVTALRLDLVPLPAAPGLVVAVFTFSPAPDNPGVPGGSYLMTGVFEATRLRLSGERWLEQPAGYQMVGLSGTYEETPDQRLSGRVDGAGCGSFQLRKS</sequence>
<dbReference type="SUPFAM" id="SSF56112">
    <property type="entry name" value="Protein kinase-like (PK-like)"/>
    <property type="match status" value="1"/>
</dbReference>
<evidence type="ECO:0000256" key="1">
    <source>
        <dbReference type="ARBA" id="ARBA00022679"/>
    </source>
</evidence>
<dbReference type="PANTHER" id="PTHR43289:SF34">
    <property type="entry name" value="SERINE_THREONINE-PROTEIN KINASE YBDM-RELATED"/>
    <property type="match status" value="1"/>
</dbReference>
<dbReference type="InterPro" id="IPR008271">
    <property type="entry name" value="Ser/Thr_kinase_AS"/>
</dbReference>
<proteinExistence type="predicted"/>
<evidence type="ECO:0000256" key="2">
    <source>
        <dbReference type="ARBA" id="ARBA00022741"/>
    </source>
</evidence>
<dbReference type="RefSeq" id="WP_203010178.1">
    <property type="nucleotide sequence ID" value="NZ_JADWYU010000102.1"/>
</dbReference>
<dbReference type="InterPro" id="IPR011009">
    <property type="entry name" value="Kinase-like_dom_sf"/>
</dbReference>
<keyword evidence="4" id="KW-0067">ATP-binding</keyword>
<keyword evidence="3 7" id="KW-0418">Kinase</keyword>
<keyword evidence="1" id="KW-0808">Transferase</keyword>
<evidence type="ECO:0000256" key="4">
    <source>
        <dbReference type="ARBA" id="ARBA00022840"/>
    </source>
</evidence>
<organism evidence="7 8">
    <name type="scientific">Frankia nepalensis</name>
    <dbReference type="NCBI Taxonomy" id="1836974"/>
    <lineage>
        <taxon>Bacteria</taxon>
        <taxon>Bacillati</taxon>
        <taxon>Actinomycetota</taxon>
        <taxon>Actinomycetes</taxon>
        <taxon>Frankiales</taxon>
        <taxon>Frankiaceae</taxon>
        <taxon>Frankia</taxon>
    </lineage>
</organism>
<keyword evidence="2" id="KW-0547">Nucleotide-binding</keyword>
<dbReference type="Gene3D" id="1.10.510.10">
    <property type="entry name" value="Transferase(Phosphotransferase) domain 1"/>
    <property type="match status" value="1"/>
</dbReference>
<dbReference type="Proteomes" id="UP000604475">
    <property type="component" value="Unassembled WGS sequence"/>
</dbReference>
<dbReference type="GO" id="GO:0005524">
    <property type="term" value="F:ATP binding"/>
    <property type="evidence" value="ECO:0007669"/>
    <property type="project" value="UniProtKB-KW"/>
</dbReference>
<dbReference type="Gene3D" id="3.30.200.20">
    <property type="entry name" value="Phosphorylase Kinase, domain 1"/>
    <property type="match status" value="1"/>
</dbReference>
<name>A0A937RC20_9ACTN</name>
<keyword evidence="8" id="KW-1185">Reference proteome</keyword>
<keyword evidence="7" id="KW-0723">Serine/threonine-protein kinase</keyword>